<dbReference type="PANTHER" id="PTHR34203:SF15">
    <property type="entry name" value="SLL1173 PROTEIN"/>
    <property type="match status" value="1"/>
</dbReference>
<proteinExistence type="predicted"/>
<keyword evidence="3" id="KW-1185">Reference proteome</keyword>
<dbReference type="NCBIfam" id="TIGR01444">
    <property type="entry name" value="fkbM_fam"/>
    <property type="match status" value="1"/>
</dbReference>
<evidence type="ECO:0000313" key="2">
    <source>
        <dbReference type="EMBL" id="MEE1945152.1"/>
    </source>
</evidence>
<dbReference type="PANTHER" id="PTHR34203">
    <property type="entry name" value="METHYLTRANSFERASE, FKBM FAMILY PROTEIN"/>
    <property type="match status" value="1"/>
</dbReference>
<dbReference type="GO" id="GO:0008168">
    <property type="term" value="F:methyltransferase activity"/>
    <property type="evidence" value="ECO:0007669"/>
    <property type="project" value="UniProtKB-KW"/>
</dbReference>
<sequence>MQFLYKFILRRPFFKGQDRLFNYLFTRHKLGSQTLTVKPIEGNFEINCDPLTWIGAKIIYTGNYEPALKKVFRSVIKKGDHVLDVGANIGFHTLYFAELVGANGQVRAFEPVPKNFQALTANIGLNSFNNIEPNKIALSNKEEQLYIQADENSENPGTFNLFELNGDTLIHCYRGDEIVGEDRVDFIKIDVEGYESFVIEGLLETIKKNRPKIIFEYDKHYHKKTGLPEDHIFSLLQGLDYHFLHVYKDGPKPIEQFKNLQSGNILALPHA</sequence>
<dbReference type="EC" id="2.1.1.-" evidence="2"/>
<dbReference type="Pfam" id="PF05050">
    <property type="entry name" value="Methyltransf_21"/>
    <property type="match status" value="1"/>
</dbReference>
<dbReference type="RefSeq" id="WP_330107501.1">
    <property type="nucleotide sequence ID" value="NZ_JAZDQT010000001.1"/>
</dbReference>
<dbReference type="EMBL" id="JAZDQT010000001">
    <property type="protein sequence ID" value="MEE1945152.1"/>
    <property type="molecule type" value="Genomic_DNA"/>
</dbReference>
<comment type="caution">
    <text evidence="2">The sequence shown here is derived from an EMBL/GenBank/DDBJ whole genome shotgun (WGS) entry which is preliminary data.</text>
</comment>
<dbReference type="SUPFAM" id="SSF53335">
    <property type="entry name" value="S-adenosyl-L-methionine-dependent methyltransferases"/>
    <property type="match status" value="1"/>
</dbReference>
<dbReference type="InterPro" id="IPR052514">
    <property type="entry name" value="SAM-dependent_MTase"/>
</dbReference>
<accession>A0ABU7I6R2</accession>
<gene>
    <name evidence="2" type="ORF">VRU48_08535</name>
</gene>
<keyword evidence="2" id="KW-0808">Transferase</keyword>
<protein>
    <submittedName>
        <fullName evidence="2">FkbM family methyltransferase</fullName>
        <ecNumber evidence="2">2.1.1.-</ecNumber>
    </submittedName>
</protein>
<dbReference type="InterPro" id="IPR006342">
    <property type="entry name" value="FkbM_mtfrase"/>
</dbReference>
<feature type="domain" description="Methyltransferase FkbM" evidence="1">
    <location>
        <begin position="84"/>
        <end position="242"/>
    </location>
</feature>
<keyword evidence="2" id="KW-0489">Methyltransferase</keyword>
<organism evidence="2 3">
    <name type="scientific">Pedobacter albus</name>
    <dbReference type="NCBI Taxonomy" id="3113905"/>
    <lineage>
        <taxon>Bacteria</taxon>
        <taxon>Pseudomonadati</taxon>
        <taxon>Bacteroidota</taxon>
        <taxon>Sphingobacteriia</taxon>
        <taxon>Sphingobacteriales</taxon>
        <taxon>Sphingobacteriaceae</taxon>
        <taxon>Pedobacter</taxon>
    </lineage>
</organism>
<name>A0ABU7I6R2_9SPHI</name>
<dbReference type="Proteomes" id="UP001336835">
    <property type="component" value="Unassembled WGS sequence"/>
</dbReference>
<dbReference type="GO" id="GO:0032259">
    <property type="term" value="P:methylation"/>
    <property type="evidence" value="ECO:0007669"/>
    <property type="project" value="UniProtKB-KW"/>
</dbReference>
<reference evidence="2 3" key="1">
    <citation type="submission" date="2024-01" db="EMBL/GenBank/DDBJ databases">
        <title>Pedobacter sp. nov., isolated from fresh soil.</title>
        <authorList>
            <person name="Le N.T.T."/>
        </authorList>
    </citation>
    <scope>NUCLEOTIDE SEQUENCE [LARGE SCALE GENOMIC DNA]</scope>
    <source>
        <strain evidence="2 3">KR3-3</strain>
    </source>
</reference>
<dbReference type="InterPro" id="IPR029063">
    <property type="entry name" value="SAM-dependent_MTases_sf"/>
</dbReference>
<evidence type="ECO:0000259" key="1">
    <source>
        <dbReference type="Pfam" id="PF05050"/>
    </source>
</evidence>
<dbReference type="Gene3D" id="3.40.50.150">
    <property type="entry name" value="Vaccinia Virus protein VP39"/>
    <property type="match status" value="1"/>
</dbReference>
<evidence type="ECO:0000313" key="3">
    <source>
        <dbReference type="Proteomes" id="UP001336835"/>
    </source>
</evidence>